<reference evidence="2" key="1">
    <citation type="submission" date="2014-11" db="EMBL/GenBank/DDBJ databases">
        <authorList>
            <person name="Amaro Gonzalez C."/>
        </authorList>
    </citation>
    <scope>NUCLEOTIDE SEQUENCE</scope>
</reference>
<evidence type="ECO:0000256" key="1">
    <source>
        <dbReference type="SAM" id="SignalP"/>
    </source>
</evidence>
<name>A0A0E9Y0Y4_ANGAN</name>
<evidence type="ECO:0000313" key="2">
    <source>
        <dbReference type="EMBL" id="JAI07741.1"/>
    </source>
</evidence>
<dbReference type="EMBL" id="GBXM01000837">
    <property type="protein sequence ID" value="JAI07741.1"/>
    <property type="molecule type" value="Transcribed_RNA"/>
</dbReference>
<feature type="chain" id="PRO_5002435313" evidence="1">
    <location>
        <begin position="29"/>
        <end position="63"/>
    </location>
</feature>
<feature type="signal peptide" evidence="1">
    <location>
        <begin position="1"/>
        <end position="28"/>
    </location>
</feature>
<proteinExistence type="predicted"/>
<protein>
    <submittedName>
        <fullName evidence="2">Uncharacterized protein</fullName>
    </submittedName>
</protein>
<organism evidence="2">
    <name type="scientific">Anguilla anguilla</name>
    <name type="common">European freshwater eel</name>
    <name type="synonym">Muraena anguilla</name>
    <dbReference type="NCBI Taxonomy" id="7936"/>
    <lineage>
        <taxon>Eukaryota</taxon>
        <taxon>Metazoa</taxon>
        <taxon>Chordata</taxon>
        <taxon>Craniata</taxon>
        <taxon>Vertebrata</taxon>
        <taxon>Euteleostomi</taxon>
        <taxon>Actinopterygii</taxon>
        <taxon>Neopterygii</taxon>
        <taxon>Teleostei</taxon>
        <taxon>Anguilliformes</taxon>
        <taxon>Anguillidae</taxon>
        <taxon>Anguilla</taxon>
    </lineage>
</organism>
<keyword evidence="1" id="KW-0732">Signal</keyword>
<sequence>MSITIQHSQHNLMILFCVMRILVQVSLGENPGPQNWFVTADKVSNSASVLHRRSLYNVISSEY</sequence>
<reference evidence="2" key="2">
    <citation type="journal article" date="2015" name="Fish Shellfish Immunol.">
        <title>Early steps in the European eel (Anguilla anguilla)-Vibrio vulnificus interaction in the gills: Role of the RtxA13 toxin.</title>
        <authorList>
            <person name="Callol A."/>
            <person name="Pajuelo D."/>
            <person name="Ebbesson L."/>
            <person name="Teles M."/>
            <person name="MacKenzie S."/>
            <person name="Amaro C."/>
        </authorList>
    </citation>
    <scope>NUCLEOTIDE SEQUENCE</scope>
</reference>
<dbReference type="AlphaFoldDB" id="A0A0E9Y0Y4"/>
<accession>A0A0E9Y0Y4</accession>